<keyword evidence="4 6" id="KW-0131">Cell cycle</keyword>
<keyword evidence="10" id="KW-1185">Reference proteome</keyword>
<dbReference type="PATRIC" id="fig|1423719.4.peg.797"/>
<dbReference type="Gene3D" id="2.160.20.70">
    <property type="match status" value="1"/>
</dbReference>
<proteinExistence type="inferred from homology"/>
<evidence type="ECO:0000256" key="4">
    <source>
        <dbReference type="ARBA" id="ARBA00023306"/>
    </source>
</evidence>
<dbReference type="EMBL" id="AZDI01000002">
    <property type="protein sequence ID" value="KRK46283.1"/>
    <property type="molecule type" value="Genomic_DNA"/>
</dbReference>
<evidence type="ECO:0000256" key="5">
    <source>
        <dbReference type="ARBA" id="ARBA00046874"/>
    </source>
</evidence>
<evidence type="ECO:0000259" key="8">
    <source>
        <dbReference type="Pfam" id="PF22642"/>
    </source>
</evidence>
<dbReference type="InterPro" id="IPR016098">
    <property type="entry name" value="CAP/MinC_C"/>
</dbReference>
<dbReference type="InterPro" id="IPR005526">
    <property type="entry name" value="Septum_form_inhib_MinC_C"/>
</dbReference>
<keyword evidence="3 6" id="KW-0717">Septation</keyword>
<keyword evidence="2 6" id="KW-0132">Cell division</keyword>
<gene>
    <name evidence="6" type="primary">minC</name>
    <name evidence="9" type="ORF">FC66_GL000786</name>
</gene>
<dbReference type="RefSeq" id="WP_057973855.1">
    <property type="nucleotide sequence ID" value="NZ_AZDI01000002.1"/>
</dbReference>
<dbReference type="Proteomes" id="UP000051450">
    <property type="component" value="Unassembled WGS sequence"/>
</dbReference>
<evidence type="ECO:0000256" key="1">
    <source>
        <dbReference type="ARBA" id="ARBA00006291"/>
    </source>
</evidence>
<protein>
    <recommendedName>
        <fullName evidence="6">Probable septum site-determining protein MinC</fullName>
    </recommendedName>
</protein>
<dbReference type="Gene3D" id="3.30.160.540">
    <property type="match status" value="1"/>
</dbReference>
<dbReference type="Pfam" id="PF22642">
    <property type="entry name" value="MinC_N_1"/>
    <property type="match status" value="1"/>
</dbReference>
<name>A0A0R1HIW3_9LACO</name>
<dbReference type="Pfam" id="PF03775">
    <property type="entry name" value="MinC_C"/>
    <property type="match status" value="1"/>
</dbReference>
<dbReference type="GO" id="GO:0000917">
    <property type="term" value="P:division septum assembly"/>
    <property type="evidence" value="ECO:0007669"/>
    <property type="project" value="UniProtKB-KW"/>
</dbReference>
<dbReference type="GeneID" id="83548446"/>
<accession>A0A0R1HIW3</accession>
<comment type="similarity">
    <text evidence="1 6">Belongs to the MinC family.</text>
</comment>
<dbReference type="OrthoDB" id="9790810at2"/>
<dbReference type="GO" id="GO:1901891">
    <property type="term" value="P:regulation of cell septum assembly"/>
    <property type="evidence" value="ECO:0007669"/>
    <property type="project" value="InterPro"/>
</dbReference>
<dbReference type="PANTHER" id="PTHR34108">
    <property type="entry name" value="SEPTUM SITE-DETERMINING PROTEIN MINC"/>
    <property type="match status" value="1"/>
</dbReference>
<evidence type="ECO:0000256" key="6">
    <source>
        <dbReference type="HAMAP-Rule" id="MF_00267"/>
    </source>
</evidence>
<comment type="function">
    <text evidence="6">Cell division inhibitor that blocks the formation of polar Z ring septums. Rapidly oscillates between the poles of the cell to destabilize FtsZ filaments that have formed before they mature into polar Z rings. Prevents FtsZ polymerization.</text>
</comment>
<organism evidence="9 10">
    <name type="scientific">Dellaglioa algida DSM 15638</name>
    <dbReference type="NCBI Taxonomy" id="1423719"/>
    <lineage>
        <taxon>Bacteria</taxon>
        <taxon>Bacillati</taxon>
        <taxon>Bacillota</taxon>
        <taxon>Bacilli</taxon>
        <taxon>Lactobacillales</taxon>
        <taxon>Lactobacillaceae</taxon>
        <taxon>Dellaglioa</taxon>
    </lineage>
</organism>
<evidence type="ECO:0000256" key="2">
    <source>
        <dbReference type="ARBA" id="ARBA00022618"/>
    </source>
</evidence>
<dbReference type="InterPro" id="IPR013033">
    <property type="entry name" value="MinC"/>
</dbReference>
<reference evidence="9 10" key="1">
    <citation type="journal article" date="2015" name="Genome Announc.">
        <title>Expanding the biotechnology potential of lactobacilli through comparative genomics of 213 strains and associated genera.</title>
        <authorList>
            <person name="Sun Z."/>
            <person name="Harris H.M."/>
            <person name="McCann A."/>
            <person name="Guo C."/>
            <person name="Argimon S."/>
            <person name="Zhang W."/>
            <person name="Yang X."/>
            <person name="Jeffery I.B."/>
            <person name="Cooney J.C."/>
            <person name="Kagawa T.F."/>
            <person name="Liu W."/>
            <person name="Song Y."/>
            <person name="Salvetti E."/>
            <person name="Wrobel A."/>
            <person name="Rasinkangas P."/>
            <person name="Parkhill J."/>
            <person name="Rea M.C."/>
            <person name="O'Sullivan O."/>
            <person name="Ritari J."/>
            <person name="Douillard F.P."/>
            <person name="Paul Ross R."/>
            <person name="Yang R."/>
            <person name="Briner A.E."/>
            <person name="Felis G.E."/>
            <person name="de Vos W.M."/>
            <person name="Barrangou R."/>
            <person name="Klaenhammer T.R."/>
            <person name="Caufield P.W."/>
            <person name="Cui Y."/>
            <person name="Zhang H."/>
            <person name="O'Toole P.W."/>
        </authorList>
    </citation>
    <scope>NUCLEOTIDE SEQUENCE [LARGE SCALE GENOMIC DNA]</scope>
    <source>
        <strain evidence="9 10">DSM 15638</strain>
    </source>
</reference>
<dbReference type="InterPro" id="IPR036145">
    <property type="entry name" value="MinC_C_sf"/>
</dbReference>
<dbReference type="SUPFAM" id="SSF63848">
    <property type="entry name" value="Cell-division inhibitor MinC, C-terminal domain"/>
    <property type="match status" value="1"/>
</dbReference>
<dbReference type="PANTHER" id="PTHR34108:SF1">
    <property type="entry name" value="SEPTUM SITE-DETERMINING PROTEIN MINC"/>
    <property type="match status" value="1"/>
</dbReference>
<sequence>MQSVILKGYKDGYEIILKQDFGLDKILVELRELFDNLSAEKKNADDTVISFDIKTENRLFTAEEKQKIEKIISEYHNFKVHKIESEVMTIEDANILKENDNVHLSYRTIRSGQIVDLKGDVLFLGKLHQGGQLRATGNIFVMGEVQGVIHAGFENDTDSIIVGNVSAASQVRIGELVDIIDDEKVTNSQDTVIYVNDLHIIDYGNRDELKSLRPKLFNQAGGY</sequence>
<dbReference type="STRING" id="1423719.FC66_GL000786"/>
<evidence type="ECO:0000313" key="9">
    <source>
        <dbReference type="EMBL" id="KRK46283.1"/>
    </source>
</evidence>
<dbReference type="AlphaFoldDB" id="A0A0R1HIW3"/>
<evidence type="ECO:0000256" key="3">
    <source>
        <dbReference type="ARBA" id="ARBA00023210"/>
    </source>
</evidence>
<dbReference type="HAMAP" id="MF_00267">
    <property type="entry name" value="MinC"/>
    <property type="match status" value="1"/>
</dbReference>
<dbReference type="GO" id="GO:0000902">
    <property type="term" value="P:cell morphogenesis"/>
    <property type="evidence" value="ECO:0007669"/>
    <property type="project" value="InterPro"/>
</dbReference>
<comment type="subunit">
    <text evidence="5 6">Interacts with MinD and FtsZ.</text>
</comment>
<feature type="domain" description="Septum site-determining protein MinC N-terminal" evidence="8">
    <location>
        <begin position="4"/>
        <end position="83"/>
    </location>
</feature>
<comment type="caution">
    <text evidence="9">The sequence shown here is derived from an EMBL/GenBank/DDBJ whole genome shotgun (WGS) entry which is preliminary data.</text>
</comment>
<dbReference type="InterPro" id="IPR055219">
    <property type="entry name" value="MinC_N_1"/>
</dbReference>
<feature type="domain" description="Septum formation inhibitor MinC C-terminal" evidence="7">
    <location>
        <begin position="107"/>
        <end position="196"/>
    </location>
</feature>
<evidence type="ECO:0000259" key="7">
    <source>
        <dbReference type="Pfam" id="PF03775"/>
    </source>
</evidence>
<evidence type="ECO:0000313" key="10">
    <source>
        <dbReference type="Proteomes" id="UP000051450"/>
    </source>
</evidence>